<evidence type="ECO:0000256" key="5">
    <source>
        <dbReference type="ARBA" id="ARBA00022792"/>
    </source>
</evidence>
<dbReference type="GO" id="GO:0015218">
    <property type="term" value="F:pyrimidine nucleotide transmembrane transporter activity"/>
    <property type="evidence" value="ECO:0007669"/>
    <property type="project" value="InterPro"/>
</dbReference>
<evidence type="ECO:0000256" key="6">
    <source>
        <dbReference type="ARBA" id="ARBA00022989"/>
    </source>
</evidence>
<keyword evidence="5" id="KW-0999">Mitochondrion inner membrane</keyword>
<dbReference type="Proteomes" id="UP000481861">
    <property type="component" value="Unassembled WGS sequence"/>
</dbReference>
<dbReference type="OrthoDB" id="269120at2759"/>
<evidence type="ECO:0000313" key="12">
    <source>
        <dbReference type="Proteomes" id="UP000481861"/>
    </source>
</evidence>
<evidence type="ECO:0000256" key="2">
    <source>
        <dbReference type="ARBA" id="ARBA00022448"/>
    </source>
</evidence>
<proteinExistence type="inferred from homology"/>
<dbReference type="InterPro" id="IPR023395">
    <property type="entry name" value="MCP_dom_sf"/>
</dbReference>
<dbReference type="GO" id="GO:0005743">
    <property type="term" value="C:mitochondrial inner membrane"/>
    <property type="evidence" value="ECO:0007669"/>
    <property type="project" value="UniProtKB-SubCell"/>
</dbReference>
<evidence type="ECO:0000256" key="9">
    <source>
        <dbReference type="PROSITE-ProRule" id="PRU00282"/>
    </source>
</evidence>
<evidence type="ECO:0000256" key="7">
    <source>
        <dbReference type="ARBA" id="ARBA00023128"/>
    </source>
</evidence>
<dbReference type="AlphaFoldDB" id="A0A7C8I782"/>
<dbReference type="PANTHER" id="PTHR45829">
    <property type="entry name" value="MITOCHONDRIAL CARRIER PROTEIN RIM2"/>
    <property type="match status" value="1"/>
</dbReference>
<accession>A0A7C8I782</accession>
<organism evidence="11 12">
    <name type="scientific">Massariosphaeria phaeospora</name>
    <dbReference type="NCBI Taxonomy" id="100035"/>
    <lineage>
        <taxon>Eukaryota</taxon>
        <taxon>Fungi</taxon>
        <taxon>Dikarya</taxon>
        <taxon>Ascomycota</taxon>
        <taxon>Pezizomycotina</taxon>
        <taxon>Dothideomycetes</taxon>
        <taxon>Pleosporomycetidae</taxon>
        <taxon>Pleosporales</taxon>
        <taxon>Pleosporales incertae sedis</taxon>
        <taxon>Massariosphaeria</taxon>
    </lineage>
</organism>
<keyword evidence="4" id="KW-0677">Repeat</keyword>
<keyword evidence="12" id="KW-1185">Reference proteome</keyword>
<comment type="similarity">
    <text evidence="10">Belongs to the mitochondrial carrier (TC 2.A.29) family.</text>
</comment>
<evidence type="ECO:0000256" key="8">
    <source>
        <dbReference type="ARBA" id="ARBA00023136"/>
    </source>
</evidence>
<dbReference type="Gene3D" id="1.50.40.10">
    <property type="entry name" value="Mitochondrial carrier domain"/>
    <property type="match status" value="2"/>
</dbReference>
<comment type="subcellular location">
    <subcellularLocation>
        <location evidence="1">Mitochondrion inner membrane</location>
        <topology evidence="1">Multi-pass membrane protein</topology>
    </subcellularLocation>
</comment>
<sequence>MRSKYPARYTHLSPSPSVHLLAGASGGIVTAVLTSPLDVLRTRLQSDLYRSTRTPARLVTRPAQHLHETALIIRAIHSLEGWRGFFRGLAPSIAGVVPATAIKFYTYGSCKSFGTTLGYGDDAALLHAQAAVAAGIATATATNPIWLIKTRLQLDKNTQQYRNTIDCVRKVVAQEGIKGLYRGLSASYLGTVETALHLVLYEQLKILYRKSLNDTGGLNEELSHWISTSGASGSAKCATVLLTYPHEDRGLIPHMARSIPSAVITLGVYEFALRIMGP</sequence>
<feature type="repeat" description="Solcar" evidence="9">
    <location>
        <begin position="14"/>
        <end position="113"/>
    </location>
</feature>
<dbReference type="InterPro" id="IPR049562">
    <property type="entry name" value="SLC25A33/36-like"/>
</dbReference>
<evidence type="ECO:0000256" key="3">
    <source>
        <dbReference type="ARBA" id="ARBA00022692"/>
    </source>
</evidence>
<keyword evidence="6" id="KW-1133">Transmembrane helix</keyword>
<dbReference type="GO" id="GO:1990519">
    <property type="term" value="P:pyrimidine nucleotide import into mitochondrion"/>
    <property type="evidence" value="ECO:0007669"/>
    <property type="project" value="TreeGrafter"/>
</dbReference>
<feature type="repeat" description="Solcar" evidence="9">
    <location>
        <begin position="122"/>
        <end position="207"/>
    </location>
</feature>
<protein>
    <submittedName>
        <fullName evidence="11">Mitochondrial carrier domain-containing protein</fullName>
    </submittedName>
</protein>
<evidence type="ECO:0000256" key="10">
    <source>
        <dbReference type="RuleBase" id="RU000488"/>
    </source>
</evidence>
<evidence type="ECO:0000256" key="4">
    <source>
        <dbReference type="ARBA" id="ARBA00022737"/>
    </source>
</evidence>
<keyword evidence="3 9" id="KW-0812">Transmembrane</keyword>
<dbReference type="EMBL" id="JAADJZ010000012">
    <property type="protein sequence ID" value="KAF2871066.1"/>
    <property type="molecule type" value="Genomic_DNA"/>
</dbReference>
<keyword evidence="8 9" id="KW-0472">Membrane</keyword>
<dbReference type="PANTHER" id="PTHR45829:SF4">
    <property type="entry name" value="MITOCHONDRIAL CARRIER PROTEIN RIM2"/>
    <property type="match status" value="1"/>
</dbReference>
<reference evidence="11 12" key="1">
    <citation type="submission" date="2020-01" db="EMBL/GenBank/DDBJ databases">
        <authorList>
            <consortium name="DOE Joint Genome Institute"/>
            <person name="Haridas S."/>
            <person name="Albert R."/>
            <person name="Binder M."/>
            <person name="Bloem J."/>
            <person name="Labutti K."/>
            <person name="Salamov A."/>
            <person name="Andreopoulos B."/>
            <person name="Baker S.E."/>
            <person name="Barry K."/>
            <person name="Bills G."/>
            <person name="Bluhm B.H."/>
            <person name="Cannon C."/>
            <person name="Castanera R."/>
            <person name="Culley D.E."/>
            <person name="Daum C."/>
            <person name="Ezra D."/>
            <person name="Gonzalez J.B."/>
            <person name="Henrissat B."/>
            <person name="Kuo A."/>
            <person name="Liang C."/>
            <person name="Lipzen A."/>
            <person name="Lutzoni F."/>
            <person name="Magnuson J."/>
            <person name="Mondo S."/>
            <person name="Nolan M."/>
            <person name="Ohm R."/>
            <person name="Pangilinan J."/>
            <person name="Park H.-J.H."/>
            <person name="Ramirez L."/>
            <person name="Alfaro M."/>
            <person name="Sun H."/>
            <person name="Tritt A."/>
            <person name="Yoshinaga Y."/>
            <person name="Zwiers L.-H.L."/>
            <person name="Turgeon B.G."/>
            <person name="Goodwin S.B."/>
            <person name="Spatafora J.W."/>
            <person name="Crous P.W."/>
            <person name="Grigoriev I.V."/>
        </authorList>
    </citation>
    <scope>NUCLEOTIDE SEQUENCE [LARGE SCALE GENOMIC DNA]</scope>
    <source>
        <strain evidence="11 12">CBS 611.86</strain>
    </source>
</reference>
<dbReference type="PROSITE" id="PS50920">
    <property type="entry name" value="SOLCAR"/>
    <property type="match status" value="2"/>
</dbReference>
<keyword evidence="2 10" id="KW-0813">Transport</keyword>
<dbReference type="InterPro" id="IPR002067">
    <property type="entry name" value="MCP"/>
</dbReference>
<keyword evidence="7" id="KW-0496">Mitochondrion</keyword>
<dbReference type="Pfam" id="PF00153">
    <property type="entry name" value="Mito_carr"/>
    <property type="match status" value="2"/>
</dbReference>
<dbReference type="InterPro" id="IPR018108">
    <property type="entry name" value="MCP_transmembrane"/>
</dbReference>
<evidence type="ECO:0000313" key="11">
    <source>
        <dbReference type="EMBL" id="KAF2871066.1"/>
    </source>
</evidence>
<evidence type="ECO:0000256" key="1">
    <source>
        <dbReference type="ARBA" id="ARBA00004448"/>
    </source>
</evidence>
<comment type="caution">
    <text evidence="11">The sequence shown here is derived from an EMBL/GenBank/DDBJ whole genome shotgun (WGS) entry which is preliminary data.</text>
</comment>
<dbReference type="SUPFAM" id="SSF103506">
    <property type="entry name" value="Mitochondrial carrier"/>
    <property type="match status" value="1"/>
</dbReference>
<gene>
    <name evidence="11" type="ORF">BDV95DRAFT_628953</name>
</gene>
<name>A0A7C8I782_9PLEO</name>
<dbReference type="PRINTS" id="PR00926">
    <property type="entry name" value="MITOCARRIER"/>
</dbReference>